<accession>A0A0C3MI91</accession>
<protein>
    <recommendedName>
        <fullName evidence="3">DRBM domain-containing protein</fullName>
    </recommendedName>
</protein>
<keyword evidence="2" id="KW-1185">Reference proteome</keyword>
<name>A0A0C3MI91_9AGAM</name>
<dbReference type="EMBL" id="KN822949">
    <property type="protein sequence ID" value="KIO33372.1"/>
    <property type="molecule type" value="Genomic_DNA"/>
</dbReference>
<reference evidence="1 2" key="1">
    <citation type="submission" date="2014-04" db="EMBL/GenBank/DDBJ databases">
        <authorList>
            <consortium name="DOE Joint Genome Institute"/>
            <person name="Kuo A."/>
            <person name="Girlanda M."/>
            <person name="Perotto S."/>
            <person name="Kohler A."/>
            <person name="Nagy L.G."/>
            <person name="Floudas D."/>
            <person name="Copeland A."/>
            <person name="Barry K.W."/>
            <person name="Cichocki N."/>
            <person name="Veneault-Fourrey C."/>
            <person name="LaButti K."/>
            <person name="Lindquist E.A."/>
            <person name="Lipzen A."/>
            <person name="Lundell T."/>
            <person name="Morin E."/>
            <person name="Murat C."/>
            <person name="Sun H."/>
            <person name="Tunlid A."/>
            <person name="Henrissat B."/>
            <person name="Grigoriev I.V."/>
            <person name="Hibbett D.S."/>
            <person name="Martin F."/>
            <person name="Nordberg H.P."/>
            <person name="Cantor M.N."/>
            <person name="Hua S.X."/>
        </authorList>
    </citation>
    <scope>NUCLEOTIDE SEQUENCE [LARGE SCALE GENOMIC DNA]</scope>
    <source>
        <strain evidence="1 2">MUT 4182</strain>
    </source>
</reference>
<dbReference type="AlphaFoldDB" id="A0A0C3MI91"/>
<organism evidence="1 2">
    <name type="scientific">Tulasnella calospora MUT 4182</name>
    <dbReference type="NCBI Taxonomy" id="1051891"/>
    <lineage>
        <taxon>Eukaryota</taxon>
        <taxon>Fungi</taxon>
        <taxon>Dikarya</taxon>
        <taxon>Basidiomycota</taxon>
        <taxon>Agaricomycotina</taxon>
        <taxon>Agaricomycetes</taxon>
        <taxon>Cantharellales</taxon>
        <taxon>Tulasnellaceae</taxon>
        <taxon>Tulasnella</taxon>
    </lineage>
</organism>
<sequence>MSSNSKEQYRMFLNTIQQAGHATFDVKLAESMLPGNKPAWAAVVTVTGVSPALSRYIYIGTAFQALAPSKGEARDAACLQMLNLFASYGILPGQKR</sequence>
<proteinExistence type="predicted"/>
<dbReference type="OrthoDB" id="3251059at2759"/>
<evidence type="ECO:0008006" key="3">
    <source>
        <dbReference type="Google" id="ProtNLM"/>
    </source>
</evidence>
<dbReference type="HOGENOM" id="CLU_177207_0_0_1"/>
<evidence type="ECO:0000313" key="2">
    <source>
        <dbReference type="Proteomes" id="UP000054248"/>
    </source>
</evidence>
<evidence type="ECO:0000313" key="1">
    <source>
        <dbReference type="EMBL" id="KIO33372.1"/>
    </source>
</evidence>
<reference evidence="2" key="2">
    <citation type="submission" date="2015-01" db="EMBL/GenBank/DDBJ databases">
        <title>Evolutionary Origins and Diversification of the Mycorrhizal Mutualists.</title>
        <authorList>
            <consortium name="DOE Joint Genome Institute"/>
            <consortium name="Mycorrhizal Genomics Consortium"/>
            <person name="Kohler A."/>
            <person name="Kuo A."/>
            <person name="Nagy L.G."/>
            <person name="Floudas D."/>
            <person name="Copeland A."/>
            <person name="Barry K.W."/>
            <person name="Cichocki N."/>
            <person name="Veneault-Fourrey C."/>
            <person name="LaButti K."/>
            <person name="Lindquist E.A."/>
            <person name="Lipzen A."/>
            <person name="Lundell T."/>
            <person name="Morin E."/>
            <person name="Murat C."/>
            <person name="Riley R."/>
            <person name="Ohm R."/>
            <person name="Sun H."/>
            <person name="Tunlid A."/>
            <person name="Henrissat B."/>
            <person name="Grigoriev I.V."/>
            <person name="Hibbett D.S."/>
            <person name="Martin F."/>
        </authorList>
    </citation>
    <scope>NUCLEOTIDE SEQUENCE [LARGE SCALE GENOMIC DNA]</scope>
    <source>
        <strain evidence="2">MUT 4182</strain>
    </source>
</reference>
<gene>
    <name evidence="1" type="ORF">M407DRAFT_17920</name>
</gene>
<dbReference type="Proteomes" id="UP000054248">
    <property type="component" value="Unassembled WGS sequence"/>
</dbReference>